<accession>A0A8H5LK72</accession>
<evidence type="ECO:0000313" key="2">
    <source>
        <dbReference type="Proteomes" id="UP000559256"/>
    </source>
</evidence>
<keyword evidence="2" id="KW-1185">Reference proteome</keyword>
<dbReference type="Gene3D" id="3.40.50.11350">
    <property type="match status" value="1"/>
</dbReference>
<dbReference type="OrthoDB" id="2559662at2759"/>
<name>A0A8H5LK72_9AGAR</name>
<sequence>MLPPDSPIFPSERSARFLQSVLTRRHYRTLLGLLVLFSTVYLLRKIDTPIRTVTLDQLSLSRIPIFDPSYPKYSKTPLKNQEHPPLYEQWHKYERNLPQHVSLPPPEGKAAKFLFMADHAYASGWGNILQEMILNAHLAYATNRAFVFDNYTWDRHESDYSEFNGKIIPSRVPVSTMLSGPIIGGPLLTSSSSSELHPRAVHREYYRSLCPDPTIIHPGSIKSDITSNDGLEVMTRWVNKIKRIEKEMEDRYGEDSMEARCLELAINEGQLFDICLLNNLWRLSLTSVFGHSNILSLWPVLRQSPIIQQFAFSPLILRAYHTNKELFLPSSQDIGFFSWLTSFLPFPSFSDSRTELALAKLGDHPVVLNASPIPGLLTIHLRRGDFLEHCQNLVQWNSEYSGFNAAKEFYEDDKLKVPSHQGSEMKANLKELGKEEKEREYRRHCFPTIEEIVDKVERVRKDVREYVVMKRLQEGNSAIAGAGEKGHVEVEGEVEMEGNLNRIYIMSNAPKEWLEELKDALMWNGGHGRGWEDIRTSRDLELSWEEKYVAQSLDMYVAMRSEAFIGNGFSSLTSNIVMIRMARNVNPVYTRLW</sequence>
<dbReference type="CDD" id="cd11296">
    <property type="entry name" value="O-FucT_like"/>
    <property type="match status" value="1"/>
</dbReference>
<gene>
    <name evidence="1" type="ORF">D9758_007575</name>
</gene>
<dbReference type="Proteomes" id="UP000559256">
    <property type="component" value="Unassembled WGS sequence"/>
</dbReference>
<dbReference type="AlphaFoldDB" id="A0A8H5LK72"/>
<proteinExistence type="predicted"/>
<comment type="caution">
    <text evidence="1">The sequence shown here is derived from an EMBL/GenBank/DDBJ whole genome shotgun (WGS) entry which is preliminary data.</text>
</comment>
<protein>
    <submittedName>
        <fullName evidence="1">Uncharacterized protein</fullName>
    </submittedName>
</protein>
<evidence type="ECO:0000313" key="1">
    <source>
        <dbReference type="EMBL" id="KAF5360083.1"/>
    </source>
</evidence>
<reference evidence="1 2" key="1">
    <citation type="journal article" date="2020" name="ISME J.">
        <title>Uncovering the hidden diversity of litter-decomposition mechanisms in mushroom-forming fungi.</title>
        <authorList>
            <person name="Floudas D."/>
            <person name="Bentzer J."/>
            <person name="Ahren D."/>
            <person name="Johansson T."/>
            <person name="Persson P."/>
            <person name="Tunlid A."/>
        </authorList>
    </citation>
    <scope>NUCLEOTIDE SEQUENCE [LARGE SCALE GENOMIC DNA]</scope>
    <source>
        <strain evidence="1 2">CBS 291.85</strain>
    </source>
</reference>
<dbReference type="EMBL" id="JAACJM010000045">
    <property type="protein sequence ID" value="KAF5360083.1"/>
    <property type="molecule type" value="Genomic_DNA"/>
</dbReference>
<organism evidence="1 2">
    <name type="scientific">Tetrapyrgos nigripes</name>
    <dbReference type="NCBI Taxonomy" id="182062"/>
    <lineage>
        <taxon>Eukaryota</taxon>
        <taxon>Fungi</taxon>
        <taxon>Dikarya</taxon>
        <taxon>Basidiomycota</taxon>
        <taxon>Agaricomycotina</taxon>
        <taxon>Agaricomycetes</taxon>
        <taxon>Agaricomycetidae</taxon>
        <taxon>Agaricales</taxon>
        <taxon>Marasmiineae</taxon>
        <taxon>Marasmiaceae</taxon>
        <taxon>Tetrapyrgos</taxon>
    </lineage>
</organism>